<evidence type="ECO:0000256" key="1">
    <source>
        <dbReference type="SAM" id="MobiDB-lite"/>
    </source>
</evidence>
<keyword evidence="3" id="KW-1185">Reference proteome</keyword>
<gene>
    <name evidence="2" type="ORF">GCM10023191_067050</name>
</gene>
<feature type="region of interest" description="Disordered" evidence="1">
    <location>
        <begin position="1"/>
        <end position="24"/>
    </location>
</feature>
<name>A0ABP8QRN9_9ACTN</name>
<accession>A0ABP8QRN9</accession>
<protein>
    <submittedName>
        <fullName evidence="2">Uncharacterized protein</fullName>
    </submittedName>
</protein>
<reference evidence="3" key="1">
    <citation type="journal article" date="2019" name="Int. J. Syst. Evol. Microbiol.">
        <title>The Global Catalogue of Microorganisms (GCM) 10K type strain sequencing project: providing services to taxonomists for standard genome sequencing and annotation.</title>
        <authorList>
            <consortium name="The Broad Institute Genomics Platform"/>
            <consortium name="The Broad Institute Genome Sequencing Center for Infectious Disease"/>
            <person name="Wu L."/>
            <person name="Ma J."/>
        </authorList>
    </citation>
    <scope>NUCLEOTIDE SEQUENCE [LARGE SCALE GENOMIC DNA]</scope>
    <source>
        <strain evidence="3">JCM 17933</strain>
    </source>
</reference>
<evidence type="ECO:0000313" key="2">
    <source>
        <dbReference type="EMBL" id="GAA4507931.1"/>
    </source>
</evidence>
<dbReference type="EMBL" id="BAABHF010000042">
    <property type="protein sequence ID" value="GAA4507931.1"/>
    <property type="molecule type" value="Genomic_DNA"/>
</dbReference>
<comment type="caution">
    <text evidence="2">The sequence shown here is derived from an EMBL/GenBank/DDBJ whole genome shotgun (WGS) entry which is preliminary data.</text>
</comment>
<organism evidence="2 3">
    <name type="scientific">Actinoallomurus oryzae</name>
    <dbReference type="NCBI Taxonomy" id="502180"/>
    <lineage>
        <taxon>Bacteria</taxon>
        <taxon>Bacillati</taxon>
        <taxon>Actinomycetota</taxon>
        <taxon>Actinomycetes</taxon>
        <taxon>Streptosporangiales</taxon>
        <taxon>Thermomonosporaceae</taxon>
        <taxon>Actinoallomurus</taxon>
    </lineage>
</organism>
<feature type="compositionally biased region" description="Acidic residues" evidence="1">
    <location>
        <begin position="1"/>
        <end position="12"/>
    </location>
</feature>
<dbReference type="Proteomes" id="UP001500503">
    <property type="component" value="Unassembled WGS sequence"/>
</dbReference>
<proteinExistence type="predicted"/>
<sequence length="65" mass="6731">MVGEVIEGEPNDPGDGLGVEEHETGCDPDGQVQVLVGASPPEELEASSLRHRLIRVKSSAPIGAV</sequence>
<evidence type="ECO:0000313" key="3">
    <source>
        <dbReference type="Proteomes" id="UP001500503"/>
    </source>
</evidence>